<keyword evidence="2" id="KW-1185">Reference proteome</keyword>
<evidence type="ECO:0000313" key="1">
    <source>
        <dbReference type="EMBL" id="KII69642.1"/>
    </source>
</evidence>
<comment type="caution">
    <text evidence="1">The sequence shown here is derived from an EMBL/GenBank/DDBJ whole genome shotgun (WGS) entry which is preliminary data.</text>
</comment>
<dbReference type="EMBL" id="JWZT01002332">
    <property type="protein sequence ID" value="KII69642.1"/>
    <property type="molecule type" value="Genomic_DNA"/>
</dbReference>
<name>A0A0C2N6Y7_THEKT</name>
<organism evidence="1 2">
    <name type="scientific">Thelohanellus kitauei</name>
    <name type="common">Myxosporean</name>
    <dbReference type="NCBI Taxonomy" id="669202"/>
    <lineage>
        <taxon>Eukaryota</taxon>
        <taxon>Metazoa</taxon>
        <taxon>Cnidaria</taxon>
        <taxon>Myxozoa</taxon>
        <taxon>Myxosporea</taxon>
        <taxon>Bivalvulida</taxon>
        <taxon>Platysporina</taxon>
        <taxon>Myxobolidae</taxon>
        <taxon>Thelohanellus</taxon>
    </lineage>
</organism>
<gene>
    <name evidence="1" type="ORF">RF11_03723</name>
</gene>
<sequence length="108" mass="12695">MDKTNLEDDFPNPSHLDRTFNHVVKQAYAKQENLQDKCENYKCCLKEKNKIYDEAYKQFQTKASKFALDVMEMRRDLLEITNLLKSIKNLIQSKCPNSSFDLPQDATE</sequence>
<reference evidence="1 2" key="1">
    <citation type="journal article" date="2014" name="Genome Biol. Evol.">
        <title>The genome of the myxosporean Thelohanellus kitauei shows adaptations to nutrient acquisition within its fish host.</title>
        <authorList>
            <person name="Yang Y."/>
            <person name="Xiong J."/>
            <person name="Zhou Z."/>
            <person name="Huo F."/>
            <person name="Miao W."/>
            <person name="Ran C."/>
            <person name="Liu Y."/>
            <person name="Zhang J."/>
            <person name="Feng J."/>
            <person name="Wang M."/>
            <person name="Wang M."/>
            <person name="Wang L."/>
            <person name="Yao B."/>
        </authorList>
    </citation>
    <scope>NUCLEOTIDE SEQUENCE [LARGE SCALE GENOMIC DNA]</scope>
    <source>
        <strain evidence="1">Wuqing</strain>
    </source>
</reference>
<accession>A0A0C2N6Y7</accession>
<dbReference type="Proteomes" id="UP000031668">
    <property type="component" value="Unassembled WGS sequence"/>
</dbReference>
<proteinExistence type="predicted"/>
<dbReference type="AlphaFoldDB" id="A0A0C2N6Y7"/>
<evidence type="ECO:0000313" key="2">
    <source>
        <dbReference type="Proteomes" id="UP000031668"/>
    </source>
</evidence>
<protein>
    <submittedName>
        <fullName evidence="1">Uncharacterized protein</fullName>
    </submittedName>
</protein>